<dbReference type="InterPro" id="IPR010982">
    <property type="entry name" value="Lambda_DNA-bd_dom_sf"/>
</dbReference>
<accession>A0A420DDM8</accession>
<dbReference type="RefSeq" id="WP_120212305.1">
    <property type="nucleotide sequence ID" value="NZ_BMCW01000001.1"/>
</dbReference>
<feature type="domain" description="HTH cro/C1-type" evidence="1">
    <location>
        <begin position="12"/>
        <end position="66"/>
    </location>
</feature>
<reference evidence="5" key="3">
    <citation type="journal article" date="2019" name="Int. J. Syst. Evol. Microbiol.">
        <title>The Global Catalogue of Microorganisms (GCM) 10K type strain sequencing project: providing services to taxonomists for standard genome sequencing and annotation.</title>
        <authorList>
            <consortium name="The Broad Institute Genomics Platform"/>
            <consortium name="The Broad Institute Genome Sequencing Center for Infectious Disease"/>
            <person name="Wu L."/>
            <person name="Ma J."/>
        </authorList>
    </citation>
    <scope>NUCLEOTIDE SEQUENCE [LARGE SCALE GENOMIC DNA]</scope>
    <source>
        <strain evidence="5">CCM 8490</strain>
    </source>
</reference>
<sequence>METKIHPIVKLINVALQEKKMTDYEAGKQAGINRSTVGRILAGESSPTLDKLEALAKVAGVEIKATKTK</sequence>
<reference evidence="2" key="4">
    <citation type="submission" date="2024-05" db="EMBL/GenBank/DDBJ databases">
        <authorList>
            <person name="Sun Q."/>
            <person name="Sedlacek I."/>
        </authorList>
    </citation>
    <scope>NUCLEOTIDE SEQUENCE</scope>
    <source>
        <strain evidence="2">CCM 8490</strain>
    </source>
</reference>
<dbReference type="EMBL" id="RAQH01000001">
    <property type="protein sequence ID" value="RKE90025.1"/>
    <property type="molecule type" value="Genomic_DNA"/>
</dbReference>
<dbReference type="CDD" id="cd00093">
    <property type="entry name" value="HTH_XRE"/>
    <property type="match status" value="1"/>
</dbReference>
<dbReference type="Pfam" id="PF01381">
    <property type="entry name" value="HTH_3"/>
    <property type="match status" value="1"/>
</dbReference>
<dbReference type="InterPro" id="IPR001387">
    <property type="entry name" value="Cro/C1-type_HTH"/>
</dbReference>
<dbReference type="GO" id="GO:0003677">
    <property type="term" value="F:DNA binding"/>
    <property type="evidence" value="ECO:0007669"/>
    <property type="project" value="InterPro"/>
</dbReference>
<comment type="caution">
    <text evidence="3">The sequence shown here is derived from an EMBL/GenBank/DDBJ whole genome shotgun (WGS) entry which is preliminary data.</text>
</comment>
<evidence type="ECO:0000313" key="2">
    <source>
        <dbReference type="EMBL" id="GGG47182.1"/>
    </source>
</evidence>
<dbReference type="OrthoDB" id="2064541at2"/>
<protein>
    <submittedName>
        <fullName evidence="3">Helix-turn-helix protein</fullName>
    </submittedName>
</protein>
<dbReference type="AlphaFoldDB" id="A0A420DDM8"/>
<organism evidence="3 4">
    <name type="scientific">Epilithonimonas arachidiradicis</name>
    <dbReference type="NCBI Taxonomy" id="1617282"/>
    <lineage>
        <taxon>Bacteria</taxon>
        <taxon>Pseudomonadati</taxon>
        <taxon>Bacteroidota</taxon>
        <taxon>Flavobacteriia</taxon>
        <taxon>Flavobacteriales</taxon>
        <taxon>Weeksellaceae</taxon>
        <taxon>Chryseobacterium group</taxon>
        <taxon>Epilithonimonas</taxon>
    </lineage>
</organism>
<name>A0A420DDM8_9FLAO</name>
<evidence type="ECO:0000259" key="1">
    <source>
        <dbReference type="PROSITE" id="PS50943"/>
    </source>
</evidence>
<dbReference type="PROSITE" id="PS50943">
    <property type="entry name" value="HTH_CROC1"/>
    <property type="match status" value="1"/>
</dbReference>
<evidence type="ECO:0000313" key="5">
    <source>
        <dbReference type="Proteomes" id="UP000658202"/>
    </source>
</evidence>
<dbReference type="SMART" id="SM00530">
    <property type="entry name" value="HTH_XRE"/>
    <property type="match status" value="1"/>
</dbReference>
<dbReference type="SUPFAM" id="SSF47413">
    <property type="entry name" value="lambda repressor-like DNA-binding domains"/>
    <property type="match status" value="1"/>
</dbReference>
<dbReference type="Gene3D" id="1.10.260.40">
    <property type="entry name" value="lambda repressor-like DNA-binding domains"/>
    <property type="match status" value="1"/>
</dbReference>
<evidence type="ECO:0000313" key="4">
    <source>
        <dbReference type="Proteomes" id="UP000285906"/>
    </source>
</evidence>
<proteinExistence type="predicted"/>
<dbReference type="Proteomes" id="UP000285906">
    <property type="component" value="Unassembled WGS sequence"/>
</dbReference>
<dbReference type="Proteomes" id="UP000658202">
    <property type="component" value="Unassembled WGS sequence"/>
</dbReference>
<dbReference type="EMBL" id="BMCW01000001">
    <property type="protein sequence ID" value="GGG47182.1"/>
    <property type="molecule type" value="Genomic_DNA"/>
</dbReference>
<keyword evidence="5" id="KW-1185">Reference proteome</keyword>
<gene>
    <name evidence="3" type="ORF">BXY58_0610</name>
    <name evidence="2" type="ORF">GCM10007332_05850</name>
</gene>
<reference evidence="2" key="1">
    <citation type="journal article" date="2014" name="Int. J. Syst. Evol. Microbiol.">
        <title>Complete genome of a new Firmicutes species belonging to the dominant human colonic microbiota ('Ruminococcus bicirculans') reveals two chromosomes and a selective capacity to utilize plant glucans.</title>
        <authorList>
            <consortium name="NISC Comparative Sequencing Program"/>
            <person name="Wegmann U."/>
            <person name="Louis P."/>
            <person name="Goesmann A."/>
            <person name="Henrissat B."/>
            <person name="Duncan S.H."/>
            <person name="Flint H.J."/>
        </authorList>
    </citation>
    <scope>NUCLEOTIDE SEQUENCE</scope>
    <source>
        <strain evidence="2">CCM 8490</strain>
    </source>
</reference>
<reference evidence="3 4" key="2">
    <citation type="submission" date="2018-09" db="EMBL/GenBank/DDBJ databases">
        <title>Genomic Encyclopedia of Archaeal and Bacterial Type Strains, Phase II (KMG-II): from individual species to whole genera.</title>
        <authorList>
            <person name="Goeker M."/>
        </authorList>
    </citation>
    <scope>NUCLEOTIDE SEQUENCE [LARGE SCALE GENOMIC DNA]</scope>
    <source>
        <strain evidence="3 4">DSM 27620</strain>
    </source>
</reference>
<evidence type="ECO:0000313" key="3">
    <source>
        <dbReference type="EMBL" id="RKE90025.1"/>
    </source>
</evidence>